<comment type="similarity">
    <text evidence="2">Belongs to the aldo/keto reductase family. Aldo/keto reductase 2 subfamily.</text>
</comment>
<dbReference type="InterPro" id="IPR011990">
    <property type="entry name" value="TPR-like_helical_dom_sf"/>
</dbReference>
<evidence type="ECO:0000313" key="6">
    <source>
        <dbReference type="Proteomes" id="UP000054988"/>
    </source>
</evidence>
<protein>
    <submittedName>
        <fullName evidence="5">Putative Aldo/keto reductase</fullName>
    </submittedName>
</protein>
<dbReference type="InterPro" id="IPR002885">
    <property type="entry name" value="PPR_rpt"/>
</dbReference>
<dbReference type="InterPro" id="IPR036812">
    <property type="entry name" value="NAD(P)_OxRdtase_dom_sf"/>
</dbReference>
<dbReference type="Gene3D" id="1.25.40.10">
    <property type="entry name" value="Tetratricopeptide repeat domain"/>
    <property type="match status" value="1"/>
</dbReference>
<gene>
    <name evidence="5" type="ORF">WG66_1191</name>
</gene>
<evidence type="ECO:0000256" key="2">
    <source>
        <dbReference type="ARBA" id="ARBA00038157"/>
    </source>
</evidence>
<evidence type="ECO:0000259" key="4">
    <source>
        <dbReference type="Pfam" id="PF00248"/>
    </source>
</evidence>
<dbReference type="Gene3D" id="3.20.20.100">
    <property type="entry name" value="NADP-dependent oxidoreductase domain"/>
    <property type="match status" value="1"/>
</dbReference>
<name>A0A0W0GCG2_MONRR</name>
<feature type="region of interest" description="Disordered" evidence="3">
    <location>
        <begin position="599"/>
        <end position="618"/>
    </location>
</feature>
<dbReference type="Proteomes" id="UP000054988">
    <property type="component" value="Unassembled WGS sequence"/>
</dbReference>
<evidence type="ECO:0000256" key="3">
    <source>
        <dbReference type="SAM" id="MobiDB-lite"/>
    </source>
</evidence>
<keyword evidence="1" id="KW-0560">Oxidoreductase</keyword>
<proteinExistence type="inferred from homology"/>
<dbReference type="InterPro" id="IPR050523">
    <property type="entry name" value="AKR_Detox_Biosynth"/>
</dbReference>
<dbReference type="SUPFAM" id="SSF51430">
    <property type="entry name" value="NAD(P)-linked oxidoreductase"/>
    <property type="match status" value="1"/>
</dbReference>
<reference evidence="5 6" key="1">
    <citation type="submission" date="2015-12" db="EMBL/GenBank/DDBJ databases">
        <title>Draft genome sequence of Moniliophthora roreri, the causal agent of frosty pod rot of cacao.</title>
        <authorList>
            <person name="Aime M.C."/>
            <person name="Diaz-Valderrama J.R."/>
            <person name="Kijpornyongpan T."/>
            <person name="Phillips-Mora W."/>
        </authorList>
    </citation>
    <scope>NUCLEOTIDE SEQUENCE [LARGE SCALE GENOMIC DNA]</scope>
    <source>
        <strain evidence="5 6">MCA 2952</strain>
    </source>
</reference>
<sequence length="736" mass="83067">MGPTQTESCLRGEHRPLESYRRVLSNVKRMVERTNSVQEATSALVSREVLSKREWESLLRLCLQSQDPHSAELALDLMKETGTEVTETHINTVLECHVEQADHVGFENSLERHVTGVPTEDQRHLHIKVHLNASPPETIPTAALSILHDYENQLAPPAIQSYSKVIKHLFSIPTATAQAHAWDLFSHMRYVAHPDPDIVMYTQMIRACASFYTASRQADPERALDLWHEMTVEKRHKPTTGTYNAVILACARSGRKSYVNEAFRLAKEMLDSNRDAYGRPAYAPDLGTFKALLEGARRIGDSARVRWILAEMIGGKSMLKSTYSKPGNQPYYERRLHLGYGGSLPKLLDTELIMANIFKPAPPPPTKLGVYRTFSSQAGVRLSPLCLGAMSIGDKWNDTMGQMDRESSIKLLNAYFDMGGNFIDTANVYQEEASEEILGEWMENRGIRDQLFIATKYTIPFKRSDPKIIQKVNYMRNNAKSMHISVEHSLKKLRTSYIDLLYVHFWDFETSVKEVMDNLHHLVASGKDIYLGISNAPAWVVSQANQYALDNGKTPFCVYQARWNVIERSVERDILPMARAFGMAIAPYAVLGGGRLRTDAEEQRRKESGEKGRTVHSAQWERTDAEVKMSRALEKVAQDLGAKSMTSVAIAYVMQKTPYVFPIIGGRKVENLVSNLEALDLTLTDNQIAYLESIIPVDLGYPHTTVNDKEITYVIKSAAHTQRMPPRQPLRPTSDQ</sequence>
<dbReference type="Pfam" id="PF00248">
    <property type="entry name" value="Aldo_ket_red"/>
    <property type="match status" value="1"/>
</dbReference>
<evidence type="ECO:0000313" key="5">
    <source>
        <dbReference type="EMBL" id="KTB46235.1"/>
    </source>
</evidence>
<comment type="caution">
    <text evidence="5">The sequence shown here is derived from an EMBL/GenBank/DDBJ whole genome shotgun (WGS) entry which is preliminary data.</text>
</comment>
<dbReference type="PANTHER" id="PTHR43364">
    <property type="entry name" value="NADH-SPECIFIC METHYLGLYOXAL REDUCTASE-RELATED"/>
    <property type="match status" value="1"/>
</dbReference>
<dbReference type="Pfam" id="PF13812">
    <property type="entry name" value="PPR_3"/>
    <property type="match status" value="1"/>
</dbReference>
<dbReference type="PANTHER" id="PTHR43364:SF2">
    <property type="entry name" value="ARYL-ALCOHOL DEHYDROGENASE AAD10-RELATED"/>
    <property type="match status" value="1"/>
</dbReference>
<feature type="domain" description="NADP-dependent oxidoreductase" evidence="4">
    <location>
        <begin position="384"/>
        <end position="695"/>
    </location>
</feature>
<organism evidence="5 6">
    <name type="scientific">Moniliophthora roreri</name>
    <name type="common">Frosty pod rot fungus</name>
    <name type="synonym">Monilia roreri</name>
    <dbReference type="NCBI Taxonomy" id="221103"/>
    <lineage>
        <taxon>Eukaryota</taxon>
        <taxon>Fungi</taxon>
        <taxon>Dikarya</taxon>
        <taxon>Basidiomycota</taxon>
        <taxon>Agaricomycotina</taxon>
        <taxon>Agaricomycetes</taxon>
        <taxon>Agaricomycetidae</taxon>
        <taxon>Agaricales</taxon>
        <taxon>Marasmiineae</taxon>
        <taxon>Marasmiaceae</taxon>
        <taxon>Moniliophthora</taxon>
    </lineage>
</organism>
<accession>A0A0W0GCG2</accession>
<evidence type="ECO:0000256" key="1">
    <source>
        <dbReference type="ARBA" id="ARBA00023002"/>
    </source>
</evidence>
<dbReference type="EMBL" id="LATX01000442">
    <property type="protein sequence ID" value="KTB46235.1"/>
    <property type="molecule type" value="Genomic_DNA"/>
</dbReference>
<dbReference type="AlphaFoldDB" id="A0A0W0GCG2"/>
<dbReference type="eggNOG" id="KOG1575">
    <property type="taxonomic scope" value="Eukaryota"/>
</dbReference>
<dbReference type="InterPro" id="IPR023210">
    <property type="entry name" value="NADP_OxRdtase_dom"/>
</dbReference>
<dbReference type="GO" id="GO:0016491">
    <property type="term" value="F:oxidoreductase activity"/>
    <property type="evidence" value="ECO:0007669"/>
    <property type="project" value="UniProtKB-KW"/>
</dbReference>